<evidence type="ECO:0000256" key="4">
    <source>
        <dbReference type="ARBA" id="ARBA00022617"/>
    </source>
</evidence>
<dbReference type="GO" id="GO:0020037">
    <property type="term" value="F:heme binding"/>
    <property type="evidence" value="ECO:0007669"/>
    <property type="project" value="InterPro"/>
</dbReference>
<proteinExistence type="inferred from homology"/>
<feature type="compositionally biased region" description="Low complexity" evidence="9">
    <location>
        <begin position="261"/>
        <end position="275"/>
    </location>
</feature>
<feature type="compositionally biased region" description="Polar residues" evidence="9">
    <location>
        <begin position="167"/>
        <end position="180"/>
    </location>
</feature>
<feature type="compositionally biased region" description="Low complexity" evidence="9">
    <location>
        <begin position="362"/>
        <end position="378"/>
    </location>
</feature>
<dbReference type="GO" id="GO:0005506">
    <property type="term" value="F:iron ion binding"/>
    <property type="evidence" value="ECO:0007669"/>
    <property type="project" value="InterPro"/>
</dbReference>
<dbReference type="Pfam" id="PF00067">
    <property type="entry name" value="p450"/>
    <property type="match status" value="1"/>
</dbReference>
<dbReference type="InterPro" id="IPR005026">
    <property type="entry name" value="SAPAP"/>
</dbReference>
<feature type="compositionally biased region" description="Basic and acidic residues" evidence="9">
    <location>
        <begin position="650"/>
        <end position="663"/>
    </location>
</feature>
<accession>A0A7R8ZNA0</accession>
<comment type="similarity">
    <text evidence="2">Belongs to the SAPAP family.</text>
</comment>
<keyword evidence="8" id="KW-0503">Monooxygenase</keyword>
<evidence type="ECO:0000256" key="6">
    <source>
        <dbReference type="ARBA" id="ARBA00023002"/>
    </source>
</evidence>
<feature type="compositionally biased region" description="Low complexity" evidence="9">
    <location>
        <begin position="320"/>
        <end position="332"/>
    </location>
</feature>
<evidence type="ECO:0000256" key="2">
    <source>
        <dbReference type="ARBA" id="ARBA00008839"/>
    </source>
</evidence>
<dbReference type="PANTHER" id="PTHR24279:SF120">
    <property type="entry name" value="CYTOCHROME P450"/>
    <property type="match status" value="1"/>
</dbReference>
<feature type="compositionally biased region" description="Pro residues" evidence="9">
    <location>
        <begin position="422"/>
        <end position="434"/>
    </location>
</feature>
<feature type="region of interest" description="Disordered" evidence="9">
    <location>
        <begin position="602"/>
        <end position="699"/>
    </location>
</feature>
<dbReference type="SUPFAM" id="SSF48264">
    <property type="entry name" value="Cytochrome P450"/>
    <property type="match status" value="1"/>
</dbReference>
<feature type="region of interest" description="Disordered" evidence="9">
    <location>
        <begin position="292"/>
        <end position="489"/>
    </location>
</feature>
<feature type="compositionally biased region" description="Low complexity" evidence="9">
    <location>
        <begin position="435"/>
        <end position="467"/>
    </location>
</feature>
<evidence type="ECO:0000256" key="8">
    <source>
        <dbReference type="ARBA" id="ARBA00023033"/>
    </source>
</evidence>
<reference evidence="10" key="1">
    <citation type="submission" date="2020-11" db="EMBL/GenBank/DDBJ databases">
        <authorList>
            <person name="Tran Van P."/>
        </authorList>
    </citation>
    <scope>NUCLEOTIDE SEQUENCE</scope>
</reference>
<keyword evidence="6" id="KW-0560">Oxidoreductase</keyword>
<dbReference type="EMBL" id="OB660602">
    <property type="protein sequence ID" value="CAD7225565.1"/>
    <property type="molecule type" value="Genomic_DNA"/>
</dbReference>
<evidence type="ECO:0000256" key="3">
    <source>
        <dbReference type="ARBA" id="ARBA00010617"/>
    </source>
</evidence>
<evidence type="ECO:0000256" key="7">
    <source>
        <dbReference type="ARBA" id="ARBA00023004"/>
    </source>
</evidence>
<dbReference type="PANTHER" id="PTHR24279">
    <property type="entry name" value="CYTOCHROME P450"/>
    <property type="match status" value="1"/>
</dbReference>
<feature type="compositionally biased region" description="Polar residues" evidence="9">
    <location>
        <begin position="382"/>
        <end position="391"/>
    </location>
</feature>
<name>A0A7R8ZNA0_9CRUS</name>
<feature type="compositionally biased region" description="Low complexity" evidence="9">
    <location>
        <begin position="153"/>
        <end position="166"/>
    </location>
</feature>
<evidence type="ECO:0000256" key="5">
    <source>
        <dbReference type="ARBA" id="ARBA00022723"/>
    </source>
</evidence>
<evidence type="ECO:0000313" key="10">
    <source>
        <dbReference type="EMBL" id="CAD7225565.1"/>
    </source>
</evidence>
<dbReference type="AlphaFoldDB" id="A0A7R8ZNA0"/>
<organism evidence="10">
    <name type="scientific">Cyprideis torosa</name>
    <dbReference type="NCBI Taxonomy" id="163714"/>
    <lineage>
        <taxon>Eukaryota</taxon>
        <taxon>Metazoa</taxon>
        <taxon>Ecdysozoa</taxon>
        <taxon>Arthropoda</taxon>
        <taxon>Crustacea</taxon>
        <taxon>Oligostraca</taxon>
        <taxon>Ostracoda</taxon>
        <taxon>Podocopa</taxon>
        <taxon>Podocopida</taxon>
        <taxon>Cytherocopina</taxon>
        <taxon>Cytheroidea</taxon>
        <taxon>Cytherideidae</taxon>
        <taxon>Cyprideis</taxon>
    </lineage>
</organism>
<evidence type="ECO:0000256" key="9">
    <source>
        <dbReference type="SAM" id="MobiDB-lite"/>
    </source>
</evidence>
<feature type="region of interest" description="Disordered" evidence="9">
    <location>
        <begin position="245"/>
        <end position="278"/>
    </location>
</feature>
<evidence type="ECO:0000256" key="1">
    <source>
        <dbReference type="ARBA" id="ARBA00001971"/>
    </source>
</evidence>
<keyword evidence="4" id="KW-0349">Heme</keyword>
<dbReference type="GO" id="GO:0023052">
    <property type="term" value="P:signaling"/>
    <property type="evidence" value="ECO:0007669"/>
    <property type="project" value="InterPro"/>
</dbReference>
<keyword evidence="7" id="KW-0408">Iron</keyword>
<comment type="cofactor">
    <cofactor evidence="1">
        <name>heme</name>
        <dbReference type="ChEBI" id="CHEBI:30413"/>
    </cofactor>
</comment>
<feature type="compositionally biased region" description="Polar residues" evidence="9">
    <location>
        <begin position="622"/>
        <end position="649"/>
    </location>
</feature>
<dbReference type="GO" id="GO:0016705">
    <property type="term" value="F:oxidoreductase activity, acting on paired donors, with incorporation or reduction of molecular oxygen"/>
    <property type="evidence" value="ECO:0007669"/>
    <property type="project" value="InterPro"/>
</dbReference>
<dbReference type="InterPro" id="IPR050479">
    <property type="entry name" value="CYP11_CYP27_families"/>
</dbReference>
<dbReference type="GO" id="GO:0004497">
    <property type="term" value="F:monooxygenase activity"/>
    <property type="evidence" value="ECO:0007669"/>
    <property type="project" value="UniProtKB-KW"/>
</dbReference>
<feature type="compositionally biased region" description="Low complexity" evidence="9">
    <location>
        <begin position="197"/>
        <end position="214"/>
    </location>
</feature>
<gene>
    <name evidence="10" type="ORF">CTOB1V02_LOCUS3503</name>
</gene>
<dbReference type="Gene3D" id="1.10.630.10">
    <property type="entry name" value="Cytochrome P450"/>
    <property type="match status" value="1"/>
</dbReference>
<keyword evidence="5" id="KW-0479">Metal-binding</keyword>
<dbReference type="OrthoDB" id="3945418at2759"/>
<dbReference type="InterPro" id="IPR001128">
    <property type="entry name" value="Cyt_P450"/>
</dbReference>
<sequence>MAADTSDGDVPRVTLPRDFSPDSIGTCSIDPEMGLDLEHQCVPNAVDCPSTRALKSVDLDAASGSRLASRTGSVELLRDSSEQVWRPSYVSLSCAVSGYTDLTRYNSAFRRDLTSAWNCDHPPHLVVLPLQSSNHLCRTMLLSPLKVREVQQKKPPASSSNSATSNEHFITSASLVSPSSGRKPRTPSMVNGAANGRSVSVDRASASSMNSSSSRRVFLITESSSTVAGGSSVTSVYSSESRTVHLTNGHHNGHHMNGDAVSSEHSLEVSRSSLSPGKSFIQQRIERLYGSTAADQMIWKSPGGPRSSPDKENRRPSPPTSSAASPAASPNPLATPPVFRHLRPEFREQLPVAPKRSPSTDPATPSTLNSSTTPSATLVRQLITSSPSKFSSPAAHRQAPPSSPTRTKFTPVLSPSDLRPISPAPSAGPPPKTQPTPSSLLPLSSSSSSLSTASNSSTQPQKTSSPSVEAKIPKLREEQQETKAASQSKDGNYWLQVVKEERARIQQLVQVAEADLKQNNSATVIGERGCGTLRAAIGKAGLLTTKKFKQFEGLCHKNLNPPADEPPVTEQDLQGFWELVSIQVEDIHDSFKAIQTLRDNQWKDTPKPVTPAGAGAGMRTSGKASSASNLPKASSGKTPRPKSASTSNLRNDEQRRKQLAEAKRRMKLQQQAKSSEAKKGEESVEIFANSSTTAHPSRDEQWIGSIKSFDEIPGPKRFPLIGSLWVYNSLVGKYSLSRLHETHRLLRAAYGDIVREDLAGTNVLILFNIQDIEKMFRLEGKYPERRSHTALLKYRLDRPQYYNNGGLLPTNGPTWWKLRAPLQKPLSRVQCVRAHLSDVQSVAFSLIDLIEQLRDSDGQVPDLQSWLARAALETAGCVVMERRLGCLNQNLSADSMPQRLMDASFKSLECIIKTDFSFPWWKWFPTQSYKELDVVRRKTAFLENHGPSDPPSLLESWLSTAELDEKDVIAMVSDFLFASVDTTSFSFSYLLYLLSSNSTVQEKARAEALSLTMPITATALARGIPYLKATVKESMRLFPISVGIGRITTQDLVLSGYRIPTGVST</sequence>
<dbReference type="Pfam" id="PF03359">
    <property type="entry name" value="GKAP"/>
    <property type="match status" value="1"/>
</dbReference>
<comment type="similarity">
    <text evidence="3">Belongs to the cytochrome P450 family.</text>
</comment>
<feature type="region of interest" description="Disordered" evidence="9">
    <location>
        <begin position="148"/>
        <end position="214"/>
    </location>
</feature>
<dbReference type="InterPro" id="IPR036396">
    <property type="entry name" value="Cyt_P450_sf"/>
</dbReference>
<protein>
    <submittedName>
        <fullName evidence="10">Uncharacterized protein</fullName>
    </submittedName>
</protein>
<feature type="compositionally biased region" description="Basic and acidic residues" evidence="9">
    <location>
        <begin position="471"/>
        <end position="481"/>
    </location>
</feature>